<proteinExistence type="predicted"/>
<gene>
    <name evidence="2" type="ORF">EVAR_32048_1</name>
</gene>
<organism evidence="2 3">
    <name type="scientific">Eumeta variegata</name>
    <name type="common">Bagworm moth</name>
    <name type="synonym">Eumeta japonica</name>
    <dbReference type="NCBI Taxonomy" id="151549"/>
    <lineage>
        <taxon>Eukaryota</taxon>
        <taxon>Metazoa</taxon>
        <taxon>Ecdysozoa</taxon>
        <taxon>Arthropoda</taxon>
        <taxon>Hexapoda</taxon>
        <taxon>Insecta</taxon>
        <taxon>Pterygota</taxon>
        <taxon>Neoptera</taxon>
        <taxon>Endopterygota</taxon>
        <taxon>Lepidoptera</taxon>
        <taxon>Glossata</taxon>
        <taxon>Ditrysia</taxon>
        <taxon>Tineoidea</taxon>
        <taxon>Psychidae</taxon>
        <taxon>Oiketicinae</taxon>
        <taxon>Eumeta</taxon>
    </lineage>
</organism>
<comment type="caution">
    <text evidence="2">The sequence shown here is derived from an EMBL/GenBank/DDBJ whole genome shotgun (WGS) entry which is preliminary data.</text>
</comment>
<keyword evidence="3" id="KW-1185">Reference proteome</keyword>
<reference evidence="2 3" key="1">
    <citation type="journal article" date="2019" name="Commun. Biol.">
        <title>The bagworm genome reveals a unique fibroin gene that provides high tensile strength.</title>
        <authorList>
            <person name="Kono N."/>
            <person name="Nakamura H."/>
            <person name="Ohtoshi R."/>
            <person name="Tomita M."/>
            <person name="Numata K."/>
            <person name="Arakawa K."/>
        </authorList>
    </citation>
    <scope>NUCLEOTIDE SEQUENCE [LARGE SCALE GENOMIC DNA]</scope>
</reference>
<accession>A0A4C1WPP2</accession>
<name>A0A4C1WPP2_EUMVA</name>
<dbReference type="EMBL" id="BGZK01000604">
    <property type="protein sequence ID" value="GBP52492.1"/>
    <property type="molecule type" value="Genomic_DNA"/>
</dbReference>
<evidence type="ECO:0000313" key="3">
    <source>
        <dbReference type="Proteomes" id="UP000299102"/>
    </source>
</evidence>
<sequence>METRKRSQQCVAATSWEGIGHLMEGGSGSRKGGTEKTHSLEEMQQRKLLLNICMLENVCYLTGRTGPFSSRSRFGYSTALTE</sequence>
<protein>
    <submittedName>
        <fullName evidence="2">Uncharacterized protein</fullName>
    </submittedName>
</protein>
<evidence type="ECO:0000256" key="1">
    <source>
        <dbReference type="SAM" id="MobiDB-lite"/>
    </source>
</evidence>
<dbReference type="Proteomes" id="UP000299102">
    <property type="component" value="Unassembled WGS sequence"/>
</dbReference>
<feature type="region of interest" description="Disordered" evidence="1">
    <location>
        <begin position="20"/>
        <end position="39"/>
    </location>
</feature>
<evidence type="ECO:0000313" key="2">
    <source>
        <dbReference type="EMBL" id="GBP52492.1"/>
    </source>
</evidence>
<dbReference type="AlphaFoldDB" id="A0A4C1WPP2"/>